<proteinExistence type="predicted"/>
<organism evidence="1">
    <name type="scientific">marine sediment metagenome</name>
    <dbReference type="NCBI Taxonomy" id="412755"/>
    <lineage>
        <taxon>unclassified sequences</taxon>
        <taxon>metagenomes</taxon>
        <taxon>ecological metagenomes</taxon>
    </lineage>
</organism>
<accession>A0A0F9GS31</accession>
<name>A0A0F9GS31_9ZZZZ</name>
<dbReference type="AlphaFoldDB" id="A0A0F9GS31"/>
<dbReference type="EMBL" id="LAZR01017151">
    <property type="protein sequence ID" value="KKM01610.1"/>
    <property type="molecule type" value="Genomic_DNA"/>
</dbReference>
<protein>
    <submittedName>
        <fullName evidence="1">Uncharacterized protein</fullName>
    </submittedName>
</protein>
<evidence type="ECO:0000313" key="1">
    <source>
        <dbReference type="EMBL" id="KKM01610.1"/>
    </source>
</evidence>
<reference evidence="1" key="1">
    <citation type="journal article" date="2015" name="Nature">
        <title>Complex archaea that bridge the gap between prokaryotes and eukaryotes.</title>
        <authorList>
            <person name="Spang A."/>
            <person name="Saw J.H."/>
            <person name="Jorgensen S.L."/>
            <person name="Zaremba-Niedzwiedzka K."/>
            <person name="Martijn J."/>
            <person name="Lind A.E."/>
            <person name="van Eijk R."/>
            <person name="Schleper C."/>
            <person name="Guy L."/>
            <person name="Ettema T.J."/>
        </authorList>
    </citation>
    <scope>NUCLEOTIDE SEQUENCE</scope>
</reference>
<gene>
    <name evidence="1" type="ORF">LCGC14_1792730</name>
</gene>
<comment type="caution">
    <text evidence="1">The sequence shown here is derived from an EMBL/GenBank/DDBJ whole genome shotgun (WGS) entry which is preliminary data.</text>
</comment>
<sequence length="145" mass="17082">MKRDVGDILDRWAISKLKYERINEKETKKEYAAFCLAIKEVEKDYKKLDWLQVKDVMYSINDYIWQLEAGLKSGKDSLPNPHYILDEMNSKTLAKIGATTILVRNINHLRIKFKNLINKLCKSGFQDVKKNHLSENNEFIEKECK</sequence>